<protein>
    <recommendedName>
        <fullName evidence="3">RRM domain-containing protein</fullName>
    </recommendedName>
</protein>
<dbReference type="InterPro" id="IPR035979">
    <property type="entry name" value="RBD_domain_sf"/>
</dbReference>
<dbReference type="OMA" id="VRVEYSI"/>
<proteinExistence type="predicted"/>
<organism evidence="4 5">
    <name type="scientific">Vittaforma corneae (strain ATCC 50505)</name>
    <name type="common">Microsporidian parasite</name>
    <name type="synonym">Nosema corneum</name>
    <dbReference type="NCBI Taxonomy" id="993615"/>
    <lineage>
        <taxon>Eukaryota</taxon>
        <taxon>Fungi</taxon>
        <taxon>Fungi incertae sedis</taxon>
        <taxon>Microsporidia</taxon>
        <taxon>Nosematidae</taxon>
        <taxon>Vittaforma</taxon>
    </lineage>
</organism>
<evidence type="ECO:0000256" key="1">
    <source>
        <dbReference type="PROSITE-ProRule" id="PRU00176"/>
    </source>
</evidence>
<sequence length="281" mass="33383">MDSQRLSERESDKNGEFSDREGRRDVDRGRDRDYDRSRGDRFADRGRDRDYDRPRSDRFADRGRDREYDRSRDSDRFTDRERSGYGRNGEFPDRGGRRDFGYRGRGSYDAPRDSDRREPYNGYRDDDRRRPYGGYRDGDRFGSSKYRDDYGGFRDEYPRKRSRQLREDPAEPNETIGVFNLSYNLTPRDFDEYLNEKLAEFKGRFSTKLVLSAFTDRCRGYGFVHFDSIEDSIKAKAILENGEILGQPFRVAYSIQRRRPSESRDSFSSQDQPAESVQERN</sequence>
<dbReference type="RefSeq" id="XP_007605196.1">
    <property type="nucleotide sequence ID" value="XM_007605134.1"/>
</dbReference>
<feature type="domain" description="RRM" evidence="3">
    <location>
        <begin position="174"/>
        <end position="256"/>
    </location>
</feature>
<evidence type="ECO:0000313" key="5">
    <source>
        <dbReference type="Proteomes" id="UP000011082"/>
    </source>
</evidence>
<feature type="compositionally biased region" description="Polar residues" evidence="2">
    <location>
        <begin position="266"/>
        <end position="275"/>
    </location>
</feature>
<dbReference type="EMBL" id="JH370147">
    <property type="protein sequence ID" value="ELA41262.1"/>
    <property type="molecule type" value="Genomic_DNA"/>
</dbReference>
<dbReference type="Pfam" id="PF00076">
    <property type="entry name" value="RRM_1"/>
    <property type="match status" value="1"/>
</dbReference>
<dbReference type="GeneID" id="19882461"/>
<dbReference type="AlphaFoldDB" id="L2GLU6"/>
<name>L2GLU6_VITCO</name>
<dbReference type="Proteomes" id="UP000011082">
    <property type="component" value="Unassembled WGS sequence"/>
</dbReference>
<dbReference type="STRING" id="993615.L2GLU6"/>
<feature type="region of interest" description="Disordered" evidence="2">
    <location>
        <begin position="1"/>
        <end position="169"/>
    </location>
</feature>
<evidence type="ECO:0000313" key="4">
    <source>
        <dbReference type="EMBL" id="ELA41262.1"/>
    </source>
</evidence>
<keyword evidence="5" id="KW-1185">Reference proteome</keyword>
<evidence type="ECO:0000256" key="2">
    <source>
        <dbReference type="SAM" id="MobiDB-lite"/>
    </source>
</evidence>
<dbReference type="HOGENOM" id="CLU_991111_0_0_1"/>
<gene>
    <name evidence="4" type="ORF">VICG_01751</name>
</gene>
<reference evidence="5" key="1">
    <citation type="submission" date="2011-05" db="EMBL/GenBank/DDBJ databases">
        <title>The genome sequence of Vittaforma corneae strain ATCC 50505.</title>
        <authorList>
            <consortium name="The Broad Institute Genome Sequencing Platform"/>
            <person name="Cuomo C."/>
            <person name="Didier E."/>
            <person name="Bowers L."/>
            <person name="Young S.K."/>
            <person name="Zeng Q."/>
            <person name="Gargeya S."/>
            <person name="Fitzgerald M."/>
            <person name="Haas B."/>
            <person name="Abouelleil A."/>
            <person name="Alvarado L."/>
            <person name="Arachchi H.M."/>
            <person name="Berlin A."/>
            <person name="Chapman S.B."/>
            <person name="Gearin G."/>
            <person name="Goldberg J."/>
            <person name="Griggs A."/>
            <person name="Gujja S."/>
            <person name="Hansen M."/>
            <person name="Heiman D."/>
            <person name="Howarth C."/>
            <person name="Larimer J."/>
            <person name="Lui A."/>
            <person name="MacDonald P.J.P."/>
            <person name="McCowen C."/>
            <person name="Montmayeur A."/>
            <person name="Murphy C."/>
            <person name="Neiman D."/>
            <person name="Pearson M."/>
            <person name="Priest M."/>
            <person name="Roberts A."/>
            <person name="Saif S."/>
            <person name="Shea T."/>
            <person name="Sisk P."/>
            <person name="Stolte C."/>
            <person name="Sykes S."/>
            <person name="Wortman J."/>
            <person name="Nusbaum C."/>
            <person name="Birren B."/>
        </authorList>
    </citation>
    <scope>NUCLEOTIDE SEQUENCE [LARGE SCALE GENOMIC DNA]</scope>
    <source>
        <strain evidence="5">ATCC 50505</strain>
    </source>
</reference>
<dbReference type="PROSITE" id="PS50102">
    <property type="entry name" value="RRM"/>
    <property type="match status" value="1"/>
</dbReference>
<dbReference type="GO" id="GO:0003723">
    <property type="term" value="F:RNA binding"/>
    <property type="evidence" value="ECO:0007669"/>
    <property type="project" value="UniProtKB-UniRule"/>
</dbReference>
<dbReference type="SUPFAM" id="SSF54928">
    <property type="entry name" value="RNA-binding domain, RBD"/>
    <property type="match status" value="1"/>
</dbReference>
<dbReference type="VEuPathDB" id="MicrosporidiaDB:VICG_01751"/>
<dbReference type="Gene3D" id="3.30.70.330">
    <property type="match status" value="1"/>
</dbReference>
<dbReference type="InterPro" id="IPR012677">
    <property type="entry name" value="Nucleotide-bd_a/b_plait_sf"/>
</dbReference>
<feature type="region of interest" description="Disordered" evidence="2">
    <location>
        <begin position="258"/>
        <end position="281"/>
    </location>
</feature>
<feature type="compositionally biased region" description="Basic and acidic residues" evidence="2">
    <location>
        <begin position="110"/>
        <end position="169"/>
    </location>
</feature>
<dbReference type="InParanoid" id="L2GLU6"/>
<dbReference type="InterPro" id="IPR000504">
    <property type="entry name" value="RRM_dom"/>
</dbReference>
<accession>L2GLU6</accession>
<evidence type="ECO:0000259" key="3">
    <source>
        <dbReference type="PROSITE" id="PS50102"/>
    </source>
</evidence>
<keyword evidence="1" id="KW-0694">RNA-binding</keyword>
<dbReference type="OrthoDB" id="439808at2759"/>
<dbReference type="SMART" id="SM00360">
    <property type="entry name" value="RRM"/>
    <property type="match status" value="1"/>
</dbReference>
<feature type="compositionally biased region" description="Basic and acidic residues" evidence="2">
    <location>
        <begin position="1"/>
        <end position="102"/>
    </location>
</feature>